<reference evidence="2 3" key="1">
    <citation type="submission" date="2016-04" db="EMBL/GenBank/DDBJ databases">
        <title>A degradative enzymes factory behind the ericoid mycorrhizal symbiosis.</title>
        <authorList>
            <consortium name="DOE Joint Genome Institute"/>
            <person name="Martino E."/>
            <person name="Morin E."/>
            <person name="Grelet G."/>
            <person name="Kuo A."/>
            <person name="Kohler A."/>
            <person name="Daghino S."/>
            <person name="Barry K."/>
            <person name="Choi C."/>
            <person name="Cichocki N."/>
            <person name="Clum A."/>
            <person name="Copeland A."/>
            <person name="Hainaut M."/>
            <person name="Haridas S."/>
            <person name="Labutti K."/>
            <person name="Lindquist E."/>
            <person name="Lipzen A."/>
            <person name="Khouja H.-R."/>
            <person name="Murat C."/>
            <person name="Ohm R."/>
            <person name="Olson A."/>
            <person name="Spatafora J."/>
            <person name="Veneault-Fourrey C."/>
            <person name="Henrissat B."/>
            <person name="Grigoriev I."/>
            <person name="Martin F."/>
            <person name="Perotto S."/>
        </authorList>
    </citation>
    <scope>NUCLEOTIDE SEQUENCE [LARGE SCALE GENOMIC DNA]</scope>
    <source>
        <strain evidence="2 3">F</strain>
    </source>
</reference>
<dbReference type="PANTHER" id="PTHR24148:SF77">
    <property type="entry name" value="HETEROKARYON INCOMPATIBILITY DOMAIN-CONTAINING PROTEIN"/>
    <property type="match status" value="1"/>
</dbReference>
<evidence type="ECO:0000259" key="1">
    <source>
        <dbReference type="Pfam" id="PF06985"/>
    </source>
</evidence>
<dbReference type="OrthoDB" id="3526006at2759"/>
<dbReference type="EMBL" id="KZ613941">
    <property type="protein sequence ID" value="PMD43884.1"/>
    <property type="molecule type" value="Genomic_DNA"/>
</dbReference>
<sequence>MKQKSSQTTASDIEPGYEALSYVWGNPADTVPIFCSGCEIQVTRNQATALRYFRRTQSMRQIWADAICINQQSLTEKAQQVQQMGRVYTSAVQTLVWLGEESPEVKNALKKLPIWLRSPAPHQDLLPPVMALFARDWWRRKWIIQELVRAK</sequence>
<feature type="non-terminal residue" evidence="2">
    <location>
        <position position="151"/>
    </location>
</feature>
<dbReference type="Proteomes" id="UP000235786">
    <property type="component" value="Unassembled WGS sequence"/>
</dbReference>
<name>A0A2J6RZE4_HYAVF</name>
<accession>A0A2J6RZE4</accession>
<dbReference type="InterPro" id="IPR052895">
    <property type="entry name" value="HetReg/Transcr_Mod"/>
</dbReference>
<evidence type="ECO:0000313" key="3">
    <source>
        <dbReference type="Proteomes" id="UP000235786"/>
    </source>
</evidence>
<dbReference type="Pfam" id="PF06985">
    <property type="entry name" value="HET"/>
    <property type="match status" value="1"/>
</dbReference>
<dbReference type="PANTHER" id="PTHR24148">
    <property type="entry name" value="ANKYRIN REPEAT DOMAIN-CONTAINING PROTEIN 39 HOMOLOG-RELATED"/>
    <property type="match status" value="1"/>
</dbReference>
<protein>
    <submittedName>
        <fullName evidence="2">Heterokaryon incompatibility</fullName>
    </submittedName>
</protein>
<proteinExistence type="predicted"/>
<dbReference type="STRING" id="1149755.A0A2J6RZE4"/>
<organism evidence="2 3">
    <name type="scientific">Hyaloscypha variabilis (strain UAMH 11265 / GT02V1 / F)</name>
    <name type="common">Meliniomyces variabilis</name>
    <dbReference type="NCBI Taxonomy" id="1149755"/>
    <lineage>
        <taxon>Eukaryota</taxon>
        <taxon>Fungi</taxon>
        <taxon>Dikarya</taxon>
        <taxon>Ascomycota</taxon>
        <taxon>Pezizomycotina</taxon>
        <taxon>Leotiomycetes</taxon>
        <taxon>Helotiales</taxon>
        <taxon>Hyaloscyphaceae</taxon>
        <taxon>Hyaloscypha</taxon>
        <taxon>Hyaloscypha variabilis</taxon>
    </lineage>
</organism>
<gene>
    <name evidence="2" type="ORF">L207DRAFT_482492</name>
</gene>
<keyword evidence="3" id="KW-1185">Reference proteome</keyword>
<dbReference type="AlphaFoldDB" id="A0A2J6RZE4"/>
<evidence type="ECO:0000313" key="2">
    <source>
        <dbReference type="EMBL" id="PMD43884.1"/>
    </source>
</evidence>
<dbReference type="InterPro" id="IPR010730">
    <property type="entry name" value="HET"/>
</dbReference>
<feature type="domain" description="Heterokaryon incompatibility" evidence="1">
    <location>
        <begin position="17"/>
        <end position="146"/>
    </location>
</feature>